<dbReference type="EMBL" id="JBBNAG010000001">
    <property type="protein sequence ID" value="KAK9165139.1"/>
    <property type="molecule type" value="Genomic_DNA"/>
</dbReference>
<feature type="compositionally biased region" description="Low complexity" evidence="1">
    <location>
        <begin position="797"/>
        <end position="815"/>
    </location>
</feature>
<feature type="compositionally biased region" description="Polar residues" evidence="1">
    <location>
        <begin position="532"/>
        <end position="545"/>
    </location>
</feature>
<dbReference type="Pfam" id="PF08711">
    <property type="entry name" value="Med26"/>
    <property type="match status" value="1"/>
</dbReference>
<dbReference type="InterPro" id="IPR035441">
    <property type="entry name" value="TFIIS/LEDGF_dom_sf"/>
</dbReference>
<keyword evidence="4" id="KW-1185">Reference proteome</keyword>
<accession>A0AAP0L9K9</accession>
<dbReference type="AlphaFoldDB" id="A0AAP0L9K9"/>
<dbReference type="Proteomes" id="UP001419268">
    <property type="component" value="Unassembled WGS sequence"/>
</dbReference>
<feature type="region of interest" description="Disordered" evidence="1">
    <location>
        <begin position="174"/>
        <end position="229"/>
    </location>
</feature>
<name>A0AAP0L9K9_9MAGN</name>
<protein>
    <recommendedName>
        <fullName evidence="2">TFIIS N-terminal domain-containing protein</fullName>
    </recommendedName>
</protein>
<evidence type="ECO:0000256" key="1">
    <source>
        <dbReference type="SAM" id="MobiDB-lite"/>
    </source>
</evidence>
<feature type="compositionally biased region" description="Basic and acidic residues" evidence="1">
    <location>
        <begin position="574"/>
        <end position="589"/>
    </location>
</feature>
<feature type="compositionally biased region" description="Polar residues" evidence="1">
    <location>
        <begin position="553"/>
        <end position="566"/>
    </location>
</feature>
<reference evidence="3 4" key="1">
    <citation type="submission" date="2024-01" db="EMBL/GenBank/DDBJ databases">
        <title>Genome assemblies of Stephania.</title>
        <authorList>
            <person name="Yang L."/>
        </authorList>
    </citation>
    <scope>NUCLEOTIDE SEQUENCE [LARGE SCALE GENOMIC DNA]</scope>
    <source>
        <strain evidence="3">JXDWG</strain>
        <tissue evidence="3">Leaf</tissue>
    </source>
</reference>
<dbReference type="PANTHER" id="PTHR47292">
    <property type="entry name" value="TRANSCRIPTION ELONGATION FACTOR (TFIIS) FAMILY PROTEIN-RELATED"/>
    <property type="match status" value="1"/>
</dbReference>
<dbReference type="InterPro" id="IPR017923">
    <property type="entry name" value="TFIIS_N"/>
</dbReference>
<dbReference type="PANTHER" id="PTHR47292:SF1">
    <property type="entry name" value="TRANSCRIPTION ELONGATION FACTOR (TFIIS) FAMILY PROTEIN"/>
    <property type="match status" value="1"/>
</dbReference>
<gene>
    <name evidence="3" type="ORF">Scep_000330</name>
</gene>
<dbReference type="Gene3D" id="1.20.930.10">
    <property type="entry name" value="Conserved domain common to transcription factors TFIIS, elongin A, CRSP70"/>
    <property type="match status" value="1"/>
</dbReference>
<feature type="compositionally biased region" description="Basic and acidic residues" evidence="1">
    <location>
        <begin position="311"/>
        <end position="333"/>
    </location>
</feature>
<comment type="caution">
    <text evidence="3">The sequence shown here is derived from an EMBL/GenBank/DDBJ whole genome shotgun (WGS) entry which is preliminary data.</text>
</comment>
<feature type="compositionally biased region" description="Basic and acidic residues" evidence="1">
    <location>
        <begin position="199"/>
        <end position="209"/>
    </location>
</feature>
<feature type="region of interest" description="Disordered" evidence="1">
    <location>
        <begin position="522"/>
        <end position="597"/>
    </location>
</feature>
<feature type="domain" description="TFIIS N-terminal" evidence="2">
    <location>
        <begin position="101"/>
        <end position="146"/>
    </location>
</feature>
<sequence length="1055" mass="114487">MTLEDFFTLTEMKDGLMALSRVEELVSVMRKDKDNSLKNVSEAARQWVTVASTLAATENQDSLDHFIRLDGLYFLNWWLQEAQKFSNDTNESSVEESISALLGALQRLPIDKEKSLSSGIGETVKNLFGHKNCMVQERARALSDSWNPQKDNDADHLKIEKDVEDHVDEVRNAEDALEMENGSVELTDVGEGHNAGSFGKDRNAEKASNEELQSSRGMESLQPGKNNGAVVSLSSAKDDCNRTLSCAVKADELLENVQGSSNMSIDLQESSSIKEMSACPAEKTSMRVDSCPLVAECNTLQSPDFTNSKDLNTDVKGSDCEKLDPRKEGDKKTSLASTSSELEQVSSTERPKEEQQMVASSIPCKSDAEESFSSKKNVSSGPDDDVTKQASELKSGVADRGIPKHSRTIVDNDFMTGAAGCYSRKYMATKPEYQDEENIKAIDSEEELANEPLTKVGRGKGYATVLTISRPDMGTKLSKLDNGRSDMEFDYGVDDALEVARQVAKEVEQEVVDYREQFCSSSEKISEAGVLQPSSPDSINGNSINDADLQHLSRAQSETSNQQNLTGEGFSASGEHDLIDIPKSDKAEDSMPETDSSLVTEALQMPEKGLCDLDLNKEICSEEMDPPRSSNTAPITIVSASKALAPSLPAVPLHFGGELGWKGSAATSAFRPASPRTTVDGEKTVSVDGSSHISKQRLLEKTPSVDETSQSSKKRKALLDFDLNVAEGNNDIGADLPQAKQIAFSSELASRESSIEVNSRRAERLKFDLNRVDDHEDAPTSDWRTEARFQQHHQNGSASPASSSSSRQPSIRNINLNDNPSCFDDPSDRPSALAGYSLMDPNGSGIIKRDDPIISIMGTRVEINRKDFAPQTRSFLPNGRASEFPFSSKPSGGVATQSPVAYAQGHAFSGFNLTPGSCMSMPPTIFGLGSGPCVVDSRGTPVLPQLMGAPVDVPPSFPRQHFLMSMPNSQANLNRVGIAEPSLDLNSGFSVMDPESRERGGFRQLFTPGQSISIEGPGGSASQPLNLGVGVKRKEPEGGLELFNVGYKHQTQWHL</sequence>
<feature type="compositionally biased region" description="Polar residues" evidence="1">
    <location>
        <begin position="334"/>
        <end position="348"/>
    </location>
</feature>
<feature type="region of interest" description="Disordered" evidence="1">
    <location>
        <begin position="788"/>
        <end position="828"/>
    </location>
</feature>
<dbReference type="SUPFAM" id="SSF47676">
    <property type="entry name" value="Conserved domain common to transcription factors TFIIS, elongin A, CRSP70"/>
    <property type="match status" value="1"/>
</dbReference>
<feature type="region of interest" description="Disordered" evidence="1">
    <location>
        <begin position="302"/>
        <end position="400"/>
    </location>
</feature>
<proteinExistence type="predicted"/>
<evidence type="ECO:0000313" key="3">
    <source>
        <dbReference type="EMBL" id="KAK9165139.1"/>
    </source>
</evidence>
<evidence type="ECO:0000259" key="2">
    <source>
        <dbReference type="Pfam" id="PF08711"/>
    </source>
</evidence>
<organism evidence="3 4">
    <name type="scientific">Stephania cephalantha</name>
    <dbReference type="NCBI Taxonomy" id="152367"/>
    <lineage>
        <taxon>Eukaryota</taxon>
        <taxon>Viridiplantae</taxon>
        <taxon>Streptophyta</taxon>
        <taxon>Embryophyta</taxon>
        <taxon>Tracheophyta</taxon>
        <taxon>Spermatophyta</taxon>
        <taxon>Magnoliopsida</taxon>
        <taxon>Ranunculales</taxon>
        <taxon>Menispermaceae</taxon>
        <taxon>Menispermoideae</taxon>
        <taxon>Cissampelideae</taxon>
        <taxon>Stephania</taxon>
    </lineage>
</organism>
<feature type="region of interest" description="Disordered" evidence="1">
    <location>
        <begin position="668"/>
        <end position="713"/>
    </location>
</feature>
<evidence type="ECO:0000313" key="4">
    <source>
        <dbReference type="Proteomes" id="UP001419268"/>
    </source>
</evidence>